<reference evidence="2 5" key="2">
    <citation type="submission" date="2019-08" db="EMBL/GenBank/DDBJ databases">
        <title>Emerging of two pre-pandemic pathogenic O4:KUT lineages of Vibrio parahaemolyticus in coastal eastern China.</title>
        <authorList>
            <person name="Yu H."/>
        </authorList>
    </citation>
    <scope>NUCLEOTIDE SEQUENCE [LARGE SCALE GENOMIC DNA]</scope>
    <source>
        <strain evidence="2 5">HZ17-383</strain>
    </source>
</reference>
<gene>
    <name evidence="1" type="ORF">ACX05_17535</name>
    <name evidence="2" type="ORF">FVP01_10280</name>
    <name evidence="3" type="ORF">O1Q84_06785</name>
</gene>
<protein>
    <submittedName>
        <fullName evidence="2">Uncharacterized protein</fullName>
    </submittedName>
</protein>
<dbReference type="Proteomes" id="UP001156560">
    <property type="component" value="Chromosome 1"/>
</dbReference>
<evidence type="ECO:0000313" key="3">
    <source>
        <dbReference type="EMBL" id="WAT91522.1"/>
    </source>
</evidence>
<evidence type="ECO:0000313" key="5">
    <source>
        <dbReference type="Proteomes" id="UP000321504"/>
    </source>
</evidence>
<evidence type="ECO:0000313" key="4">
    <source>
        <dbReference type="Proteomes" id="UP000037697"/>
    </source>
</evidence>
<dbReference type="AlphaFoldDB" id="A0A4V2JRZ6"/>
<name>A0A4V2JRZ6_VIBPH</name>
<dbReference type="Proteomes" id="UP000037697">
    <property type="component" value="Unassembled WGS sequence"/>
</dbReference>
<dbReference type="EMBL" id="VRMQ01000002">
    <property type="protein sequence ID" value="TXN16338.1"/>
    <property type="molecule type" value="Genomic_DNA"/>
</dbReference>
<accession>A0A4V2JRZ6</accession>
<reference evidence="3" key="3">
    <citation type="submission" date="2022-12" db="EMBL/GenBank/DDBJ databases">
        <title>Vibrio parahaemolyticus become highly virulent by producing novel Tc toxins.</title>
        <authorList>
            <person name="Yang F."/>
            <person name="You Y."/>
            <person name="Lai Q."/>
            <person name="Xu L."/>
            <person name="Li F."/>
        </authorList>
    </citation>
    <scope>NUCLEOTIDE SEQUENCE</scope>
    <source>
        <strain evidence="3">Vp-HL-202005</strain>
    </source>
</reference>
<dbReference type="RefSeq" id="WP_021454295.1">
    <property type="nucleotide sequence ID" value="NZ_CANUIM010000063.1"/>
</dbReference>
<dbReference type="EMBL" id="CP114194">
    <property type="protein sequence ID" value="WAT91522.1"/>
    <property type="molecule type" value="Genomic_DNA"/>
</dbReference>
<dbReference type="EMBL" id="LIRS01000091">
    <property type="protein sequence ID" value="KOY28677.1"/>
    <property type="molecule type" value="Genomic_DNA"/>
</dbReference>
<evidence type="ECO:0000313" key="1">
    <source>
        <dbReference type="EMBL" id="KOY28677.1"/>
    </source>
</evidence>
<reference evidence="1 4" key="1">
    <citation type="submission" date="2015-07" db="EMBL/GenBank/DDBJ databases">
        <title>Foodborne Vibrio parahaemolyticus Isolates.</title>
        <authorList>
            <person name="Ronholm J."/>
            <person name="Petronella N."/>
            <person name="Kenwell R."/>
            <person name="Banerjee S."/>
        </authorList>
    </citation>
    <scope>NUCLEOTIDE SEQUENCE [LARGE SCALE GENOMIC DNA]</scope>
    <source>
        <strain evidence="1 4">HS-06-05</strain>
    </source>
</reference>
<sequence length="120" mass="12691">MKLLKAIISDGKLEVEIDGKTYQPNDVINVSAGEADSEGFLIMGEEFSIYITNTQLDAQAIIDKAIGIAEQAISIAGQNVVVSVTGGSGSPAVGEVRVLDEGAKSQLEQLKSDLEDLKLR</sequence>
<evidence type="ECO:0000313" key="2">
    <source>
        <dbReference type="EMBL" id="TXN16338.1"/>
    </source>
</evidence>
<proteinExistence type="predicted"/>
<dbReference type="Proteomes" id="UP000321504">
    <property type="component" value="Unassembled WGS sequence"/>
</dbReference>
<organism evidence="2 5">
    <name type="scientific">Vibrio parahaemolyticus</name>
    <dbReference type="NCBI Taxonomy" id="670"/>
    <lineage>
        <taxon>Bacteria</taxon>
        <taxon>Pseudomonadati</taxon>
        <taxon>Pseudomonadota</taxon>
        <taxon>Gammaproteobacteria</taxon>
        <taxon>Vibrionales</taxon>
        <taxon>Vibrionaceae</taxon>
        <taxon>Vibrio</taxon>
    </lineage>
</organism>